<dbReference type="SUPFAM" id="SSF53633">
    <property type="entry name" value="Carbamate kinase-like"/>
    <property type="match status" value="1"/>
</dbReference>
<keyword evidence="7" id="KW-0547">Nucleotide-binding</keyword>
<gene>
    <name evidence="13" type="ORF">MNBD_NITROSPINAE04-1108</name>
</gene>
<evidence type="ECO:0000256" key="5">
    <source>
        <dbReference type="ARBA" id="ARBA00022605"/>
    </source>
</evidence>
<dbReference type="NCBIfam" id="NF005155">
    <property type="entry name" value="PRK06635.1-4"/>
    <property type="match status" value="1"/>
</dbReference>
<dbReference type="GO" id="GO:0009090">
    <property type="term" value="P:homoserine biosynthetic process"/>
    <property type="evidence" value="ECO:0007669"/>
    <property type="project" value="TreeGrafter"/>
</dbReference>
<dbReference type="PROSITE" id="PS51671">
    <property type="entry name" value="ACT"/>
    <property type="match status" value="2"/>
</dbReference>
<dbReference type="EC" id="2.7.2.4" evidence="4"/>
<dbReference type="Pfam" id="PF01842">
    <property type="entry name" value="ACT"/>
    <property type="match status" value="1"/>
</dbReference>
<sequence>MSLIVQKYGGTSVGSLDRIRAVAGTVADSSRKGHSLIVVVSAMSGETDRLIKCARELNPAPPDREMDLLMSSGERVSAALLSITLNNMGVPAISFTGRQIGMITNAVHMKARIRRITGERLREALADEKVAVVAGFQGIDEATGNVTTLGRGGSDTTAVAIAVAMGADLCEIYTDVDGVYTTDPNIVADARRIYNISFDEMLEMASLGSKVLQVRAVEFGKKYNMPIKVKSSFKDGEGTLVTSEREEMEEVVVSAVAFARGQAKITILGVPDRPGIAATIFSGIAGAQVNVDMIIQNVSEGGLTDLSFTVPKEETADTLKKLKPIVAEIGAREVKADENIGKVSIIGVGMRSHSGVAAQAFSALADGGINIMMISTSEIKVSCVVAEDDIDKAVKILHDTFELKLPTGERSIVKQGK</sequence>
<evidence type="ECO:0000259" key="12">
    <source>
        <dbReference type="PROSITE" id="PS51671"/>
    </source>
</evidence>
<dbReference type="PIRSF" id="PIRSF000726">
    <property type="entry name" value="Asp_kin"/>
    <property type="match status" value="1"/>
</dbReference>
<evidence type="ECO:0000256" key="4">
    <source>
        <dbReference type="ARBA" id="ARBA00013059"/>
    </source>
</evidence>
<dbReference type="NCBIfam" id="NF005154">
    <property type="entry name" value="PRK06635.1-2"/>
    <property type="match status" value="1"/>
</dbReference>
<dbReference type="NCBIfam" id="TIGR00656">
    <property type="entry name" value="asp_kin_monofn"/>
    <property type="match status" value="1"/>
</dbReference>
<dbReference type="GO" id="GO:0009089">
    <property type="term" value="P:lysine biosynthetic process via diaminopimelate"/>
    <property type="evidence" value="ECO:0007669"/>
    <property type="project" value="InterPro"/>
</dbReference>
<dbReference type="CDD" id="cd04913">
    <property type="entry name" value="ACT_AKii-LysC-BS-like_1"/>
    <property type="match status" value="1"/>
</dbReference>
<evidence type="ECO:0000256" key="3">
    <source>
        <dbReference type="ARBA" id="ARBA00010122"/>
    </source>
</evidence>
<dbReference type="FunFam" id="3.30.2130.10:FF:000002">
    <property type="entry name" value="Aspartokinase"/>
    <property type="match status" value="1"/>
</dbReference>
<dbReference type="InterPro" id="IPR041740">
    <property type="entry name" value="AKii-LysC-BS"/>
</dbReference>
<dbReference type="FunFam" id="3.40.1160.10:FF:000002">
    <property type="entry name" value="Aspartokinase"/>
    <property type="match status" value="1"/>
</dbReference>
<dbReference type="GO" id="GO:0009088">
    <property type="term" value="P:threonine biosynthetic process"/>
    <property type="evidence" value="ECO:0007669"/>
    <property type="project" value="UniProtKB-UniPathway"/>
</dbReference>
<protein>
    <recommendedName>
        <fullName evidence="4">aspartate kinase</fullName>
        <ecNumber evidence="4">2.7.2.4</ecNumber>
    </recommendedName>
</protein>
<evidence type="ECO:0000256" key="2">
    <source>
        <dbReference type="ARBA" id="ARBA00005139"/>
    </source>
</evidence>
<keyword evidence="6 13" id="KW-0808">Transferase</keyword>
<dbReference type="SUPFAM" id="SSF55021">
    <property type="entry name" value="ACT-like"/>
    <property type="match status" value="2"/>
</dbReference>
<dbReference type="InterPro" id="IPR054352">
    <property type="entry name" value="ACT_Aspartokinase"/>
</dbReference>
<comment type="pathway">
    <text evidence="1">Amino-acid biosynthesis; L-methionine biosynthesis via de novo pathway; L-homoserine from L-aspartate: step 1/3.</text>
</comment>
<reference evidence="13" key="1">
    <citation type="submission" date="2018-06" db="EMBL/GenBank/DDBJ databases">
        <authorList>
            <person name="Zhirakovskaya E."/>
        </authorList>
    </citation>
    <scope>NUCLEOTIDE SEQUENCE</scope>
</reference>
<evidence type="ECO:0000256" key="1">
    <source>
        <dbReference type="ARBA" id="ARBA00004986"/>
    </source>
</evidence>
<feature type="domain" description="ACT" evidence="12">
    <location>
        <begin position="265"/>
        <end position="339"/>
    </location>
</feature>
<evidence type="ECO:0000256" key="6">
    <source>
        <dbReference type="ARBA" id="ARBA00022679"/>
    </source>
</evidence>
<evidence type="ECO:0000256" key="9">
    <source>
        <dbReference type="ARBA" id="ARBA00022840"/>
    </source>
</evidence>
<dbReference type="Gene3D" id="3.30.2130.10">
    <property type="entry name" value="VC0802-like"/>
    <property type="match status" value="1"/>
</dbReference>
<keyword evidence="8 13" id="KW-0418">Kinase</keyword>
<dbReference type="CDD" id="cd04261">
    <property type="entry name" value="AAK_AKii-LysC-BS"/>
    <property type="match status" value="1"/>
</dbReference>
<proteinExistence type="inferred from homology"/>
<dbReference type="InterPro" id="IPR045865">
    <property type="entry name" value="ACT-like_dom_sf"/>
</dbReference>
<comment type="similarity">
    <text evidence="3">Belongs to the aspartokinase family.</text>
</comment>
<dbReference type="NCBIfam" id="TIGR00657">
    <property type="entry name" value="asp_kinases"/>
    <property type="match status" value="1"/>
</dbReference>
<dbReference type="Pfam" id="PF00696">
    <property type="entry name" value="AA_kinase"/>
    <property type="match status" value="1"/>
</dbReference>
<dbReference type="InterPro" id="IPR001341">
    <property type="entry name" value="Asp_kinase"/>
</dbReference>
<keyword evidence="9" id="KW-0067">ATP-binding</keyword>
<evidence type="ECO:0000256" key="11">
    <source>
        <dbReference type="ARBA" id="ARBA00047872"/>
    </source>
</evidence>
<evidence type="ECO:0000256" key="7">
    <source>
        <dbReference type="ARBA" id="ARBA00022741"/>
    </source>
</evidence>
<evidence type="ECO:0000313" key="13">
    <source>
        <dbReference type="EMBL" id="VAX20313.1"/>
    </source>
</evidence>
<dbReference type="GO" id="GO:0005524">
    <property type="term" value="F:ATP binding"/>
    <property type="evidence" value="ECO:0007669"/>
    <property type="project" value="UniProtKB-KW"/>
</dbReference>
<dbReference type="InterPro" id="IPR018042">
    <property type="entry name" value="Aspartate_kinase_CS"/>
</dbReference>
<dbReference type="InterPro" id="IPR001048">
    <property type="entry name" value="Asp/Glu/Uridylate_kinase"/>
</dbReference>
<comment type="pathway">
    <text evidence="2">Amino-acid biosynthesis; L-threonine biosynthesis; L-threonine from L-aspartate: step 1/5.</text>
</comment>
<feature type="domain" description="ACT" evidence="12">
    <location>
        <begin position="345"/>
        <end position="417"/>
    </location>
</feature>
<dbReference type="CDD" id="cd04923">
    <property type="entry name" value="ACT_AK-LysC-DapG-like_2"/>
    <property type="match status" value="1"/>
</dbReference>
<dbReference type="GO" id="GO:0004072">
    <property type="term" value="F:aspartate kinase activity"/>
    <property type="evidence" value="ECO:0007669"/>
    <property type="project" value="UniProtKB-EC"/>
</dbReference>
<keyword evidence="5" id="KW-0028">Amino-acid biosynthesis</keyword>
<dbReference type="Gene3D" id="3.40.1160.10">
    <property type="entry name" value="Acetylglutamate kinase-like"/>
    <property type="match status" value="1"/>
</dbReference>
<comment type="catalytic activity">
    <reaction evidence="11">
        <text>L-aspartate + ATP = 4-phospho-L-aspartate + ADP</text>
        <dbReference type="Rhea" id="RHEA:23776"/>
        <dbReference type="ChEBI" id="CHEBI:29991"/>
        <dbReference type="ChEBI" id="CHEBI:30616"/>
        <dbReference type="ChEBI" id="CHEBI:57535"/>
        <dbReference type="ChEBI" id="CHEBI:456216"/>
        <dbReference type="EC" id="2.7.2.4"/>
    </reaction>
</comment>
<dbReference type="PROSITE" id="PS00324">
    <property type="entry name" value="ASPARTOKINASE"/>
    <property type="match status" value="1"/>
</dbReference>
<name>A0A3B1C6P5_9ZZZZ</name>
<dbReference type="UniPathway" id="UPA00050">
    <property type="reaction ID" value="UER00461"/>
</dbReference>
<evidence type="ECO:0000256" key="10">
    <source>
        <dbReference type="ARBA" id="ARBA00023154"/>
    </source>
</evidence>
<dbReference type="GO" id="GO:0005829">
    <property type="term" value="C:cytosol"/>
    <property type="evidence" value="ECO:0007669"/>
    <property type="project" value="TreeGrafter"/>
</dbReference>
<dbReference type="PANTHER" id="PTHR21499:SF3">
    <property type="entry name" value="ASPARTOKINASE"/>
    <property type="match status" value="1"/>
</dbReference>
<dbReference type="AlphaFoldDB" id="A0A3B1C6P5"/>
<dbReference type="PANTHER" id="PTHR21499">
    <property type="entry name" value="ASPARTATE KINASE"/>
    <property type="match status" value="1"/>
</dbReference>
<dbReference type="InterPro" id="IPR002912">
    <property type="entry name" value="ACT_dom"/>
</dbReference>
<dbReference type="EMBL" id="UOGA01000173">
    <property type="protein sequence ID" value="VAX20313.1"/>
    <property type="molecule type" value="Genomic_DNA"/>
</dbReference>
<organism evidence="13">
    <name type="scientific">hydrothermal vent metagenome</name>
    <dbReference type="NCBI Taxonomy" id="652676"/>
    <lineage>
        <taxon>unclassified sequences</taxon>
        <taxon>metagenomes</taxon>
        <taxon>ecological metagenomes</taxon>
    </lineage>
</organism>
<dbReference type="InterPro" id="IPR005260">
    <property type="entry name" value="Asp_kin_monofn"/>
</dbReference>
<keyword evidence="10" id="KW-0457">Lysine biosynthesis</keyword>
<dbReference type="Pfam" id="PF22468">
    <property type="entry name" value="ACT_9"/>
    <property type="match status" value="1"/>
</dbReference>
<dbReference type="UniPathway" id="UPA00051">
    <property type="reaction ID" value="UER00462"/>
</dbReference>
<dbReference type="InterPro" id="IPR036393">
    <property type="entry name" value="AceGlu_kinase-like_sf"/>
</dbReference>
<evidence type="ECO:0000256" key="8">
    <source>
        <dbReference type="ARBA" id="ARBA00022777"/>
    </source>
</evidence>
<accession>A0A3B1C6P5</accession>